<name>A0ABU2SFT8_9ACTN</name>
<proteinExistence type="predicted"/>
<gene>
    <name evidence="1" type="ORF">RM779_29800</name>
</gene>
<sequence length="70" mass="7708">MTGRRWPAALLIAAVALAVARLPRTRAKTALRPEPEVAAMHPGCPPLRVLPSEQELTRRLFGDAQPQQEE</sequence>
<keyword evidence="2" id="KW-1185">Reference proteome</keyword>
<dbReference type="RefSeq" id="WP_311620904.1">
    <property type="nucleotide sequence ID" value="NZ_JAVREV010000022.1"/>
</dbReference>
<organism evidence="1 2">
    <name type="scientific">Streptomyces johnsoniae</name>
    <dbReference type="NCBI Taxonomy" id="3075532"/>
    <lineage>
        <taxon>Bacteria</taxon>
        <taxon>Bacillati</taxon>
        <taxon>Actinomycetota</taxon>
        <taxon>Actinomycetes</taxon>
        <taxon>Kitasatosporales</taxon>
        <taxon>Streptomycetaceae</taxon>
        <taxon>Streptomyces</taxon>
    </lineage>
</organism>
<dbReference type="Proteomes" id="UP001183615">
    <property type="component" value="Unassembled WGS sequence"/>
</dbReference>
<dbReference type="EMBL" id="JAVREV010000022">
    <property type="protein sequence ID" value="MDT0446759.1"/>
    <property type="molecule type" value="Genomic_DNA"/>
</dbReference>
<protein>
    <recommendedName>
        <fullName evidence="3">Secreted protein</fullName>
    </recommendedName>
</protein>
<evidence type="ECO:0000313" key="2">
    <source>
        <dbReference type="Proteomes" id="UP001183615"/>
    </source>
</evidence>
<comment type="caution">
    <text evidence="1">The sequence shown here is derived from an EMBL/GenBank/DDBJ whole genome shotgun (WGS) entry which is preliminary data.</text>
</comment>
<evidence type="ECO:0000313" key="1">
    <source>
        <dbReference type="EMBL" id="MDT0446759.1"/>
    </source>
</evidence>
<reference evidence="2" key="1">
    <citation type="submission" date="2023-07" db="EMBL/GenBank/DDBJ databases">
        <title>30 novel species of actinomycetes from the DSMZ collection.</title>
        <authorList>
            <person name="Nouioui I."/>
        </authorList>
    </citation>
    <scope>NUCLEOTIDE SEQUENCE [LARGE SCALE GENOMIC DNA]</scope>
    <source>
        <strain evidence="2">DSM 41886</strain>
    </source>
</reference>
<accession>A0ABU2SFT8</accession>
<evidence type="ECO:0008006" key="3">
    <source>
        <dbReference type="Google" id="ProtNLM"/>
    </source>
</evidence>